<feature type="binding site" evidence="3">
    <location>
        <position position="119"/>
    </location>
    <ligand>
        <name>Zn(2+)</name>
        <dbReference type="ChEBI" id="CHEBI:29105"/>
    </ligand>
</feature>
<organism evidence="4 5">
    <name type="scientific">Diversispora eburnea</name>
    <dbReference type="NCBI Taxonomy" id="1213867"/>
    <lineage>
        <taxon>Eukaryota</taxon>
        <taxon>Fungi</taxon>
        <taxon>Fungi incertae sedis</taxon>
        <taxon>Mucoromycota</taxon>
        <taxon>Glomeromycotina</taxon>
        <taxon>Glomeromycetes</taxon>
        <taxon>Diversisporales</taxon>
        <taxon>Diversisporaceae</taxon>
        <taxon>Diversispora</taxon>
    </lineage>
</organism>
<gene>
    <name evidence="4" type="ORF">DEBURN_LOCUS8040</name>
</gene>
<dbReference type="PANTHER" id="PTHR10122">
    <property type="entry name" value="CYTOCHROME C OXIDASE SUBUNIT 5B, MITOCHONDRIAL"/>
    <property type="match status" value="1"/>
</dbReference>
<evidence type="ECO:0000313" key="5">
    <source>
        <dbReference type="Proteomes" id="UP000789706"/>
    </source>
</evidence>
<dbReference type="CDD" id="cd00924">
    <property type="entry name" value="Cyt_c_Oxidase_Vb"/>
    <property type="match status" value="1"/>
</dbReference>
<dbReference type="Gene3D" id="2.60.11.10">
    <property type="entry name" value="Cytochrome c oxidase, subunit Vb"/>
    <property type="match status" value="1"/>
</dbReference>
<evidence type="ECO:0000256" key="2">
    <source>
        <dbReference type="ARBA" id="ARBA00022833"/>
    </source>
</evidence>
<reference evidence="4" key="1">
    <citation type="submission" date="2021-06" db="EMBL/GenBank/DDBJ databases">
        <authorList>
            <person name="Kallberg Y."/>
            <person name="Tangrot J."/>
            <person name="Rosling A."/>
        </authorList>
    </citation>
    <scope>NUCLEOTIDE SEQUENCE</scope>
    <source>
        <strain evidence="4">AZ414A</strain>
    </source>
</reference>
<protein>
    <submittedName>
        <fullName evidence="4">8283_t:CDS:1</fullName>
    </submittedName>
</protein>
<evidence type="ECO:0000256" key="3">
    <source>
        <dbReference type="PIRSR" id="PIRSR602124-2"/>
    </source>
</evidence>
<dbReference type="PANTHER" id="PTHR10122:SF0">
    <property type="entry name" value="CYTOCHROME C OXIDASE SUBUNIT 5B, ISOFORM A-RELATED"/>
    <property type="match status" value="1"/>
</dbReference>
<feature type="binding site" evidence="3">
    <location>
        <position position="138"/>
    </location>
    <ligand>
        <name>Zn(2+)</name>
        <dbReference type="ChEBI" id="CHEBI:29105"/>
    </ligand>
</feature>
<dbReference type="InterPro" id="IPR002124">
    <property type="entry name" value="Cyt_c_oxidase_su5b"/>
</dbReference>
<evidence type="ECO:0000256" key="1">
    <source>
        <dbReference type="ARBA" id="ARBA00022723"/>
    </source>
</evidence>
<dbReference type="SUPFAM" id="SSF57802">
    <property type="entry name" value="Rubredoxin-like"/>
    <property type="match status" value="1"/>
</dbReference>
<dbReference type="AlphaFoldDB" id="A0A9N9BJI4"/>
<dbReference type="GO" id="GO:0046872">
    <property type="term" value="F:metal ion binding"/>
    <property type="evidence" value="ECO:0007669"/>
    <property type="project" value="UniProtKB-KW"/>
</dbReference>
<keyword evidence="1 3" id="KW-0479">Metal-binding</keyword>
<dbReference type="Pfam" id="PF01215">
    <property type="entry name" value="COX5B"/>
    <property type="match status" value="1"/>
</dbReference>
<dbReference type="PROSITE" id="PS51359">
    <property type="entry name" value="COX5B_2"/>
    <property type="match status" value="1"/>
</dbReference>
<dbReference type="GO" id="GO:0045277">
    <property type="term" value="C:respiratory chain complex IV"/>
    <property type="evidence" value="ECO:0007669"/>
    <property type="project" value="InterPro"/>
</dbReference>
<feature type="binding site" evidence="3">
    <location>
        <position position="111"/>
    </location>
    <ligand>
        <name>Zn(2+)</name>
        <dbReference type="ChEBI" id="CHEBI:29105"/>
    </ligand>
</feature>
<sequence>MLTITIQRALRTNLFRAVASQTPRPSSAFRTFSVLGPRYGELDKDFFGPGAKPGTVPTDLEQATGPERAELLANLEGKSLWDMKPLELTHMGTKKDPIIVKSVDPERYVGCTGYPVDSHEMIWLVVDKNHEFDRCPECGQVYKLNFVGTESHGHGHH</sequence>
<dbReference type="OrthoDB" id="10249250at2759"/>
<comment type="caution">
    <text evidence="4">The sequence shown here is derived from an EMBL/GenBank/DDBJ whole genome shotgun (WGS) entry which is preliminary data.</text>
</comment>
<keyword evidence="5" id="KW-1185">Reference proteome</keyword>
<accession>A0A9N9BJI4</accession>
<dbReference type="GO" id="GO:0006123">
    <property type="term" value="P:mitochondrial electron transport, cytochrome c to oxygen"/>
    <property type="evidence" value="ECO:0007669"/>
    <property type="project" value="InterPro"/>
</dbReference>
<evidence type="ECO:0000313" key="4">
    <source>
        <dbReference type="EMBL" id="CAG8570184.1"/>
    </source>
</evidence>
<keyword evidence="2 3" id="KW-0862">Zinc</keyword>
<proteinExistence type="predicted"/>
<dbReference type="Proteomes" id="UP000789706">
    <property type="component" value="Unassembled WGS sequence"/>
</dbReference>
<dbReference type="EMBL" id="CAJVPK010001090">
    <property type="protein sequence ID" value="CAG8570184.1"/>
    <property type="molecule type" value="Genomic_DNA"/>
</dbReference>
<dbReference type="InterPro" id="IPR036972">
    <property type="entry name" value="Cyt_c_oxidase_su5b_sf"/>
</dbReference>
<feature type="binding site" evidence="3">
    <location>
        <position position="135"/>
    </location>
    <ligand>
        <name>Zn(2+)</name>
        <dbReference type="ChEBI" id="CHEBI:29105"/>
    </ligand>
</feature>
<dbReference type="GO" id="GO:0005740">
    <property type="term" value="C:mitochondrial envelope"/>
    <property type="evidence" value="ECO:0007669"/>
    <property type="project" value="InterPro"/>
</dbReference>
<name>A0A9N9BJI4_9GLOM</name>